<dbReference type="Proteomes" id="UP001271591">
    <property type="component" value="Unassembled WGS sequence"/>
</dbReference>
<gene>
    <name evidence="3" type="ORF">R8G00_30695</name>
</gene>
<proteinExistence type="predicted"/>
<evidence type="ECO:0000313" key="3">
    <source>
        <dbReference type="EMBL" id="MDW9353775.1"/>
    </source>
</evidence>
<protein>
    <submittedName>
        <fullName evidence="3">Conjugal transfer protein TrbI</fullName>
    </submittedName>
</protein>
<evidence type="ECO:0000256" key="2">
    <source>
        <dbReference type="SAM" id="Phobius"/>
    </source>
</evidence>
<comment type="caution">
    <text evidence="3">The sequence shown here is derived from an EMBL/GenBank/DDBJ whole genome shotgun (WGS) entry which is preliminary data.</text>
</comment>
<feature type="non-terminal residue" evidence="3">
    <location>
        <position position="212"/>
    </location>
</feature>
<name>A0AAP6B3M2_ECOLX</name>
<keyword evidence="2" id="KW-0812">Transmembrane</keyword>
<dbReference type="AlphaFoldDB" id="A0AAP6B3M2"/>
<reference evidence="3" key="1">
    <citation type="submission" date="2023-10" db="EMBL/GenBank/DDBJ databases">
        <title>Draft Genome Sequence of a Shiga toxin-producing Escherichia coli strain from deer meat showing an IS-element integration in the B-subunit of the Shiga toxin Stx2b gene.</title>
        <authorList>
            <person name="Projahn M."/>
            <person name="Borowiak M."/>
        </authorList>
    </citation>
    <scope>NUCLEOTIDE SEQUENCE</scope>
    <source>
        <strain evidence="3">BfR-EC-18960</strain>
    </source>
</reference>
<evidence type="ECO:0000313" key="4">
    <source>
        <dbReference type="Proteomes" id="UP001271591"/>
    </source>
</evidence>
<feature type="region of interest" description="Disordered" evidence="1">
    <location>
        <begin position="135"/>
        <end position="173"/>
    </location>
</feature>
<keyword evidence="2" id="KW-0472">Membrane</keyword>
<dbReference type="EMBL" id="JAWPMK010000008">
    <property type="protein sequence ID" value="MDW9353775.1"/>
    <property type="molecule type" value="Genomic_DNA"/>
</dbReference>
<feature type="compositionally biased region" description="Basic and acidic residues" evidence="1">
    <location>
        <begin position="156"/>
        <end position="166"/>
    </location>
</feature>
<feature type="transmembrane region" description="Helical" evidence="2">
    <location>
        <begin position="40"/>
        <end position="59"/>
    </location>
</feature>
<feature type="region of interest" description="Disordered" evidence="1">
    <location>
        <begin position="99"/>
        <end position="118"/>
    </location>
</feature>
<feature type="compositionally biased region" description="Low complexity" evidence="1">
    <location>
        <begin position="141"/>
        <end position="153"/>
    </location>
</feature>
<accession>A0AAP6B3M2</accession>
<evidence type="ECO:0000256" key="1">
    <source>
        <dbReference type="SAM" id="MobiDB-lite"/>
    </source>
</evidence>
<keyword evidence="2" id="KW-1133">Transmembrane helix</keyword>
<sequence>MTDMKKTDDLVDDANQSKLESKPVHDIGDIRNKNNRMRSGFLFGLMAVLVIGIFALKTYKNYFADDQQKASESTGDTSISQVSKIRTGLGQNFDPVENKAIINPGATGSGNTVSDGHKEVPQEGFRKYLSIPVAGQGGSQTGASGSSRTSQTSEPQEERKESKENVPGKSGMKVTAINLDPDLYIEENRLIPCALTTRFVSDVAGRISCVFT</sequence>
<organism evidence="3 4">
    <name type="scientific">Escherichia coli</name>
    <dbReference type="NCBI Taxonomy" id="562"/>
    <lineage>
        <taxon>Bacteria</taxon>
        <taxon>Pseudomonadati</taxon>
        <taxon>Pseudomonadota</taxon>
        <taxon>Gammaproteobacteria</taxon>
        <taxon>Enterobacterales</taxon>
        <taxon>Enterobacteriaceae</taxon>
        <taxon>Escherichia</taxon>
    </lineage>
</organism>